<keyword evidence="2 8" id="KW-0396">Initiation factor</keyword>
<dbReference type="InterPro" id="IPR015760">
    <property type="entry name" value="TIF_IF2"/>
</dbReference>
<evidence type="ECO:0000259" key="7">
    <source>
        <dbReference type="PROSITE" id="PS51722"/>
    </source>
</evidence>
<dbReference type="InterPro" id="IPR036925">
    <property type="entry name" value="TIF_IF2_dom3_sf"/>
</dbReference>
<dbReference type="InterPro" id="IPR023115">
    <property type="entry name" value="TIF_IF2_dom3"/>
</dbReference>
<dbReference type="GO" id="GO:0003743">
    <property type="term" value="F:translation initiation factor activity"/>
    <property type="evidence" value="ECO:0007669"/>
    <property type="project" value="UniProtKB-KW"/>
</dbReference>
<dbReference type="Gene3D" id="2.40.30.10">
    <property type="entry name" value="Translation factors"/>
    <property type="match status" value="2"/>
</dbReference>
<dbReference type="Pfam" id="PF22042">
    <property type="entry name" value="EF-G_D2"/>
    <property type="match status" value="1"/>
</dbReference>
<comment type="similarity">
    <text evidence="1">Belongs to the TRAFAC class translation factor GTPase superfamily. Classic translation factor GTPase family. IF-2 subfamily.</text>
</comment>
<dbReference type="Gene3D" id="3.40.50.10050">
    <property type="entry name" value="Translation initiation factor IF- 2, domain 3"/>
    <property type="match status" value="1"/>
</dbReference>
<dbReference type="GO" id="GO:0005737">
    <property type="term" value="C:cytoplasm"/>
    <property type="evidence" value="ECO:0007669"/>
    <property type="project" value="TreeGrafter"/>
</dbReference>
<evidence type="ECO:0000256" key="4">
    <source>
        <dbReference type="ARBA" id="ARBA00022917"/>
    </source>
</evidence>
<dbReference type="FunFam" id="2.40.30.10:FF:000008">
    <property type="entry name" value="Translation initiation factor IF-2"/>
    <property type="match status" value="1"/>
</dbReference>
<dbReference type="Pfam" id="PF11987">
    <property type="entry name" value="IF-2"/>
    <property type="match status" value="1"/>
</dbReference>
<dbReference type="CDD" id="cd01887">
    <property type="entry name" value="IF2_eIF5B"/>
    <property type="match status" value="1"/>
</dbReference>
<dbReference type="InterPro" id="IPR000178">
    <property type="entry name" value="TF_IF2_bacterial-like"/>
</dbReference>
<keyword evidence="3" id="KW-0547">Nucleotide-binding</keyword>
<dbReference type="Pfam" id="PF04760">
    <property type="entry name" value="IF2_N"/>
    <property type="match status" value="1"/>
</dbReference>
<geneLocation type="chloroplast" evidence="8"/>
<dbReference type="SUPFAM" id="SSF52156">
    <property type="entry name" value="Initiation factor IF2/eIF5b, domain 3"/>
    <property type="match status" value="1"/>
</dbReference>
<dbReference type="InterPro" id="IPR053905">
    <property type="entry name" value="EF-G-like_DII"/>
</dbReference>
<gene>
    <name evidence="8" type="primary">infB</name>
    <name evidence="8" type="ORF">J0167_125</name>
</gene>
<dbReference type="PANTHER" id="PTHR43381">
    <property type="entry name" value="TRANSLATION INITIATION FACTOR IF-2-RELATED"/>
    <property type="match status" value="1"/>
</dbReference>
<evidence type="ECO:0000313" key="8">
    <source>
        <dbReference type="EMBL" id="SCW21966.1"/>
    </source>
</evidence>
<reference evidence="8" key="2">
    <citation type="submission" date="2016-10" db="EMBL/GenBank/DDBJ databases">
        <authorList>
            <person name="de Groot N.N."/>
        </authorList>
    </citation>
    <scope>NUCLEOTIDE SEQUENCE</scope>
    <source>
        <strain evidence="8">J.0167</strain>
    </source>
</reference>
<dbReference type="PANTHER" id="PTHR43381:SF5">
    <property type="entry name" value="TR-TYPE G DOMAIN-CONTAINING PROTEIN"/>
    <property type="match status" value="1"/>
</dbReference>
<dbReference type="GO" id="GO:0005525">
    <property type="term" value="F:GTP binding"/>
    <property type="evidence" value="ECO:0007669"/>
    <property type="project" value="UniProtKB-KW"/>
</dbReference>
<organism evidence="8">
    <name type="scientific">Helminthocladia australis</name>
    <dbReference type="NCBI Taxonomy" id="260093"/>
    <lineage>
        <taxon>Eukaryota</taxon>
        <taxon>Rhodophyta</taxon>
        <taxon>Florideophyceae</taxon>
        <taxon>Nemaliophycidae</taxon>
        <taxon>Nemaliales</taxon>
        <taxon>Liagoraceae</taxon>
        <taxon>Helminthocladia</taxon>
    </lineage>
</organism>
<keyword evidence="4" id="KW-0648">Protein biosynthesis</keyword>
<dbReference type="EMBL" id="LT622866">
    <property type="protein sequence ID" value="SCW21966.1"/>
    <property type="molecule type" value="Genomic_DNA"/>
</dbReference>
<dbReference type="AlphaFoldDB" id="A0A1G4NTT2"/>
<dbReference type="PROSITE" id="PS01176">
    <property type="entry name" value="IF2"/>
    <property type="match status" value="1"/>
</dbReference>
<dbReference type="InterPro" id="IPR006847">
    <property type="entry name" value="IF2_N"/>
</dbReference>
<dbReference type="NCBIfam" id="TIGR00231">
    <property type="entry name" value="small_GTP"/>
    <property type="match status" value="1"/>
</dbReference>
<dbReference type="PROSITE" id="PS51722">
    <property type="entry name" value="G_TR_2"/>
    <property type="match status" value="1"/>
</dbReference>
<proteinExistence type="inferred from homology"/>
<evidence type="ECO:0000256" key="6">
    <source>
        <dbReference type="ARBA" id="ARBA00044105"/>
    </source>
</evidence>
<dbReference type="FunFam" id="3.40.50.10050:FF:000001">
    <property type="entry name" value="Translation initiation factor IF-2"/>
    <property type="match status" value="1"/>
</dbReference>
<accession>A0A1G4NTT2</accession>
<feature type="domain" description="Tr-type G" evidence="7">
    <location>
        <begin position="251"/>
        <end position="423"/>
    </location>
</feature>
<dbReference type="Pfam" id="PF00009">
    <property type="entry name" value="GTP_EFTU"/>
    <property type="match status" value="1"/>
</dbReference>
<dbReference type="PRINTS" id="PR00315">
    <property type="entry name" value="ELONGATNFCT"/>
</dbReference>
<reference evidence="8" key="1">
    <citation type="submission" date="2016-10" db="EMBL/GenBank/DDBJ databases">
        <title>Chloroplast genomes as a tool to resolve red algal phylogenies: a case study in the Nemaliales.</title>
        <authorList>
            <person name="Costa J.F."/>
            <person name="Lin S.M."/>
            <person name="Macaya E.C."/>
            <person name="Fernandez-Garcia C."/>
            <person name="Verbruggen H."/>
        </authorList>
    </citation>
    <scope>NUCLEOTIDE SEQUENCE</scope>
    <source>
        <strain evidence="8">J.0167</strain>
    </source>
</reference>
<dbReference type="InterPro" id="IPR000795">
    <property type="entry name" value="T_Tr_GTP-bd_dom"/>
</dbReference>
<dbReference type="CDD" id="cd03692">
    <property type="entry name" value="mtIF2_IVc"/>
    <property type="match status" value="1"/>
</dbReference>
<dbReference type="NCBIfam" id="TIGR00487">
    <property type="entry name" value="IF-2"/>
    <property type="match status" value="1"/>
</dbReference>
<dbReference type="GeneID" id="29998301"/>
<dbReference type="RefSeq" id="YP_009313712.1">
    <property type="nucleotide sequence ID" value="NC_031658.1"/>
</dbReference>
<dbReference type="SUPFAM" id="SSF52540">
    <property type="entry name" value="P-loop containing nucleoside triphosphate hydrolases"/>
    <property type="match status" value="1"/>
</dbReference>
<keyword evidence="8" id="KW-0934">Plastid</keyword>
<sequence>MHHKYIHNTYLQANKDIPVDCLNLESPKLVYYGKNKISEPIETIGSMPDVIVNDINNLIVTRPDKRSKNYDKLLDPLEAKKNKVKLKKKIRSKIHINDEDENLNRRYQGAGKKGKNLELSLMRPPKPLKKRAHTKDTVSSKNNVEKISIPSHTDEVLKNDNDHIKEIYIANPLSIQELSNLLSIPAPEIIKSLFLKGISVTINQVIDVSMAKSIASDYDLTVITEREEQVILTNQDLSDNHDMINDQVYQDRVPIVTIFGHVDHGKTTLMDTICQSHDGKQESGGITQAIIAKEVYLNHENKDQKIIFLDTPGHEAFSDMRIRSIQITDIAIVVVAADDGLQKQSIESINYLRKHKIPFLVAINKIDKNGANIQTLKQELANYDIIAEEWGGSIPIIEISALQAINIDKLLDTVIRMSNMQNLNANPLTQASGTVLDSCLDKKQGPMAKLLIQNGTIKVGDYVSNAQVIFKIRAIIDRLNKRIDAAGPSSIVNVFGMETILISGSAFKILKDEKSARKQLAEYQKNKDKNSRHYKKLNNRLTLDQSVNQGNNVKTKMINLILKTDSEGTIDAILNAFINIPQKKVQLNIIAAGVGQITVGDVNLAIVSNSTIISFNDYSSQIENLALQSNVTVANFKVIYDLLDYVQDLMIQLVDVEYNEQVIGKAMVENIFAVSKGIVAGCIVLSGKLKRGSQMKIIRNQHIVYSGEINSLKRLKEDVDEVLINNECGIMSTNFSAWEKKDIIEAYDLVEKDKML</sequence>
<name>A0A1G4NTT2_9FLOR</name>
<dbReference type="InterPro" id="IPR027417">
    <property type="entry name" value="P-loop_NTPase"/>
</dbReference>
<protein>
    <recommendedName>
        <fullName evidence="6">Translation initiation factor IF-2, chloroplastic</fullName>
    </recommendedName>
</protein>
<keyword evidence="8" id="KW-0150">Chloroplast</keyword>
<evidence type="ECO:0000256" key="3">
    <source>
        <dbReference type="ARBA" id="ARBA00022741"/>
    </source>
</evidence>
<dbReference type="GO" id="GO:0003924">
    <property type="term" value="F:GTPase activity"/>
    <property type="evidence" value="ECO:0007669"/>
    <property type="project" value="InterPro"/>
</dbReference>
<dbReference type="InterPro" id="IPR009000">
    <property type="entry name" value="Transl_B-barrel_sf"/>
</dbReference>
<dbReference type="FunFam" id="3.40.50.300:FF:000019">
    <property type="entry name" value="Translation initiation factor IF-2"/>
    <property type="match status" value="1"/>
</dbReference>
<dbReference type="SUPFAM" id="SSF50447">
    <property type="entry name" value="Translation proteins"/>
    <property type="match status" value="2"/>
</dbReference>
<dbReference type="InterPro" id="IPR005225">
    <property type="entry name" value="Small_GTP-bd"/>
</dbReference>
<dbReference type="Gene3D" id="3.40.50.300">
    <property type="entry name" value="P-loop containing nucleotide triphosphate hydrolases"/>
    <property type="match status" value="1"/>
</dbReference>
<keyword evidence="5" id="KW-0342">GTP-binding</keyword>
<evidence type="ECO:0000256" key="2">
    <source>
        <dbReference type="ARBA" id="ARBA00022540"/>
    </source>
</evidence>
<evidence type="ECO:0000256" key="1">
    <source>
        <dbReference type="ARBA" id="ARBA00007733"/>
    </source>
</evidence>
<evidence type="ECO:0000256" key="5">
    <source>
        <dbReference type="ARBA" id="ARBA00023134"/>
    </source>
</evidence>